<dbReference type="CDD" id="cd06170">
    <property type="entry name" value="LuxR_C_like"/>
    <property type="match status" value="1"/>
</dbReference>
<dbReference type="SMART" id="SM00421">
    <property type="entry name" value="HTH_LUXR"/>
    <property type="match status" value="1"/>
</dbReference>
<dbReference type="GO" id="GO:0003677">
    <property type="term" value="F:DNA binding"/>
    <property type="evidence" value="ECO:0007669"/>
    <property type="project" value="UniProtKB-KW"/>
</dbReference>
<dbReference type="EMBL" id="CP020370">
    <property type="protein sequence ID" value="AUB83605.1"/>
    <property type="molecule type" value="Genomic_DNA"/>
</dbReference>
<dbReference type="SUPFAM" id="SSF52172">
    <property type="entry name" value="CheY-like"/>
    <property type="match status" value="1"/>
</dbReference>
<evidence type="ECO:0000256" key="1">
    <source>
        <dbReference type="ARBA" id="ARBA00022553"/>
    </source>
</evidence>
<feature type="modified residue" description="4-aspartylphosphate" evidence="3">
    <location>
        <position position="55"/>
    </location>
</feature>
<accession>A0A2K8UDL5</accession>
<evidence type="ECO:0000313" key="6">
    <source>
        <dbReference type="EMBL" id="AUB83605.1"/>
    </source>
</evidence>
<dbReference type="OrthoDB" id="9796655at2"/>
<dbReference type="SMART" id="SM00448">
    <property type="entry name" value="REC"/>
    <property type="match status" value="1"/>
</dbReference>
<dbReference type="RefSeq" id="WP_100921290.1">
    <property type="nucleotide sequence ID" value="NZ_CP020370.1"/>
</dbReference>
<reference evidence="6 7" key="1">
    <citation type="submission" date="2017-03" db="EMBL/GenBank/DDBJ databases">
        <title>Complete genome sequence of Candidatus 'Thiodictyon syntrophicum' sp. nov. strain Cad16T, a photolithoautotroph purple sulfur bacterium isolated from an alpine meromictic lake.</title>
        <authorList>
            <person name="Luedin S.M."/>
            <person name="Pothier J.F."/>
            <person name="Danza F."/>
            <person name="Storelli N."/>
            <person name="Wittwer M."/>
            <person name="Tonolla M."/>
        </authorList>
    </citation>
    <scope>NUCLEOTIDE SEQUENCE [LARGE SCALE GENOMIC DNA]</scope>
    <source>
        <strain evidence="6 7">Cad16T</strain>
    </source>
</reference>
<dbReference type="InterPro" id="IPR001789">
    <property type="entry name" value="Sig_transdc_resp-reg_receiver"/>
</dbReference>
<evidence type="ECO:0000313" key="7">
    <source>
        <dbReference type="Proteomes" id="UP000232638"/>
    </source>
</evidence>
<dbReference type="PROSITE" id="PS00622">
    <property type="entry name" value="HTH_LUXR_1"/>
    <property type="match status" value="1"/>
</dbReference>
<organism evidence="6 7">
    <name type="scientific">Candidatus Thiodictyon syntrophicum</name>
    <dbReference type="NCBI Taxonomy" id="1166950"/>
    <lineage>
        <taxon>Bacteria</taxon>
        <taxon>Pseudomonadati</taxon>
        <taxon>Pseudomonadota</taxon>
        <taxon>Gammaproteobacteria</taxon>
        <taxon>Chromatiales</taxon>
        <taxon>Chromatiaceae</taxon>
        <taxon>Thiodictyon</taxon>
    </lineage>
</organism>
<keyword evidence="2 6" id="KW-0238">DNA-binding</keyword>
<feature type="domain" description="Response regulatory" evidence="5">
    <location>
        <begin position="4"/>
        <end position="120"/>
    </location>
</feature>
<feature type="domain" description="HTH luxR-type" evidence="4">
    <location>
        <begin position="140"/>
        <end position="205"/>
    </location>
</feature>
<dbReference type="PROSITE" id="PS50110">
    <property type="entry name" value="RESPONSE_REGULATORY"/>
    <property type="match status" value="1"/>
</dbReference>
<dbReference type="Pfam" id="PF00072">
    <property type="entry name" value="Response_reg"/>
    <property type="match status" value="1"/>
</dbReference>
<dbReference type="InterPro" id="IPR058245">
    <property type="entry name" value="NreC/VraR/RcsB-like_REC"/>
</dbReference>
<dbReference type="AlphaFoldDB" id="A0A2K8UDL5"/>
<evidence type="ECO:0000259" key="4">
    <source>
        <dbReference type="PROSITE" id="PS50043"/>
    </source>
</evidence>
<dbReference type="PRINTS" id="PR00038">
    <property type="entry name" value="HTHLUXR"/>
</dbReference>
<keyword evidence="1 3" id="KW-0597">Phosphoprotein</keyword>
<dbReference type="InterPro" id="IPR000792">
    <property type="entry name" value="Tscrpt_reg_LuxR_C"/>
</dbReference>
<protein>
    <submittedName>
        <fullName evidence="6">DNA-binding response regulator</fullName>
    </submittedName>
</protein>
<dbReference type="CDD" id="cd17535">
    <property type="entry name" value="REC_NarL-like"/>
    <property type="match status" value="1"/>
</dbReference>
<dbReference type="KEGG" id="tsy:THSYN_23415"/>
<dbReference type="InterPro" id="IPR011006">
    <property type="entry name" value="CheY-like_superfamily"/>
</dbReference>
<name>A0A2K8UDL5_9GAMM</name>
<dbReference type="Gene3D" id="3.40.50.2300">
    <property type="match status" value="1"/>
</dbReference>
<dbReference type="PANTHER" id="PTHR43214">
    <property type="entry name" value="TWO-COMPONENT RESPONSE REGULATOR"/>
    <property type="match status" value="1"/>
</dbReference>
<proteinExistence type="predicted"/>
<evidence type="ECO:0000256" key="2">
    <source>
        <dbReference type="ARBA" id="ARBA00023125"/>
    </source>
</evidence>
<dbReference type="Proteomes" id="UP000232638">
    <property type="component" value="Chromosome"/>
</dbReference>
<evidence type="ECO:0000259" key="5">
    <source>
        <dbReference type="PROSITE" id="PS50110"/>
    </source>
</evidence>
<dbReference type="Pfam" id="PF00196">
    <property type="entry name" value="GerE"/>
    <property type="match status" value="1"/>
</dbReference>
<gene>
    <name evidence="6" type="ORF">THSYN_23415</name>
</gene>
<evidence type="ECO:0000256" key="3">
    <source>
        <dbReference type="PROSITE-ProRule" id="PRU00169"/>
    </source>
</evidence>
<dbReference type="PROSITE" id="PS50043">
    <property type="entry name" value="HTH_LUXR_2"/>
    <property type="match status" value="1"/>
</dbReference>
<dbReference type="GO" id="GO:0006355">
    <property type="term" value="P:regulation of DNA-templated transcription"/>
    <property type="evidence" value="ECO:0007669"/>
    <property type="project" value="InterPro"/>
</dbReference>
<sequence>MSTTIILAEFQAMVRQGLVALFQREEDVSVLGQAADGDTAWQLIVQYHPAVAILDIALSGIHGIGLARRIEEAALNTRVVLLTMNSDPRAVLEAEQAGVAGYVLKNSTFEELSLALRTVAGGGTFMTPAVRRSLRDLQRNGQPAGTLTPRERTILRLIAHGKSSKEIARVLEISPRTVDTHRNRLMNKLDLHSVANVVRWAVLEGLAV</sequence>
<dbReference type="InterPro" id="IPR039420">
    <property type="entry name" value="WalR-like"/>
</dbReference>
<dbReference type="InterPro" id="IPR016032">
    <property type="entry name" value="Sig_transdc_resp-reg_C-effctor"/>
</dbReference>
<keyword evidence="7" id="KW-1185">Reference proteome</keyword>
<dbReference type="SUPFAM" id="SSF46894">
    <property type="entry name" value="C-terminal effector domain of the bipartite response regulators"/>
    <property type="match status" value="1"/>
</dbReference>
<dbReference type="GO" id="GO:0000160">
    <property type="term" value="P:phosphorelay signal transduction system"/>
    <property type="evidence" value="ECO:0007669"/>
    <property type="project" value="InterPro"/>
</dbReference>